<dbReference type="SUPFAM" id="SSF48452">
    <property type="entry name" value="TPR-like"/>
    <property type="match status" value="1"/>
</dbReference>
<dbReference type="Gene3D" id="1.25.40.10">
    <property type="entry name" value="Tetratricopeptide repeat domain"/>
    <property type="match status" value="1"/>
</dbReference>
<dbReference type="AlphaFoldDB" id="A0A2S7T2N1"/>
<dbReference type="InterPro" id="IPR011990">
    <property type="entry name" value="TPR-like_helical_dom_sf"/>
</dbReference>
<dbReference type="InterPro" id="IPR052724">
    <property type="entry name" value="GT117_domain-containing"/>
</dbReference>
<keyword evidence="2" id="KW-1185">Reference proteome</keyword>
<evidence type="ECO:0000313" key="1">
    <source>
        <dbReference type="EMBL" id="PQJ13107.1"/>
    </source>
</evidence>
<dbReference type="PANTHER" id="PTHR16214:SF3">
    <property type="entry name" value="TRANSMEMBRANE PROTEIN 260"/>
    <property type="match status" value="1"/>
</dbReference>
<sequence>MKQIVFTITILVLFFNGYSQSFEQILAKGKNMVQEERNKVGLDTANYSDAIQVLDQAVRLNAENSEAHYFLGCALDYNTNPDASTMLNMTADIALKVSKEFETVIKLSPKYSGEILAIDPYEKLSSLWACLAFKYAANNQKDSALWAFTEGKKRGGFKEFTLAYHRLMLNNCPPNTILFTFGDIATMSIWYLQEVEHLRPDIIPLSQSMLQLPWFDTFIYKRHPNLFSKNGSALEPSPVKTWDKNKIVSIETITKGKSLKWKIPYRDSGYIYHSDVVMLDILQKNKFVNPVCYQLGSDPANLLGLNDHLKRIFYAEMLTTEIKPADDVSLYKPALAFPFGILKLANTNSTSEEFEINGIRIELLRAIGPLQKAHKNADVKKIYENILTYIPPTTYPFTETTVEDYYNQWKSYFDAQRN</sequence>
<proteinExistence type="predicted"/>
<gene>
    <name evidence="1" type="ORF">CJD36_005025</name>
</gene>
<name>A0A2S7T2N1_9BACT</name>
<organism evidence="1 2">
    <name type="scientific">Flavipsychrobacter stenotrophus</name>
    <dbReference type="NCBI Taxonomy" id="2077091"/>
    <lineage>
        <taxon>Bacteria</taxon>
        <taxon>Pseudomonadati</taxon>
        <taxon>Bacteroidota</taxon>
        <taxon>Chitinophagia</taxon>
        <taxon>Chitinophagales</taxon>
        <taxon>Chitinophagaceae</taxon>
        <taxon>Flavipsychrobacter</taxon>
    </lineage>
</organism>
<dbReference type="EMBL" id="PPSL01000001">
    <property type="protein sequence ID" value="PQJ13107.1"/>
    <property type="molecule type" value="Genomic_DNA"/>
</dbReference>
<protein>
    <recommendedName>
        <fullName evidence="3">Tetratricopeptide repeat protein</fullName>
    </recommendedName>
</protein>
<accession>A0A2S7T2N1</accession>
<dbReference type="Proteomes" id="UP000239872">
    <property type="component" value="Unassembled WGS sequence"/>
</dbReference>
<evidence type="ECO:0008006" key="3">
    <source>
        <dbReference type="Google" id="ProtNLM"/>
    </source>
</evidence>
<comment type="caution">
    <text evidence="1">The sequence shown here is derived from an EMBL/GenBank/DDBJ whole genome shotgun (WGS) entry which is preliminary data.</text>
</comment>
<evidence type="ECO:0000313" key="2">
    <source>
        <dbReference type="Proteomes" id="UP000239872"/>
    </source>
</evidence>
<dbReference type="PANTHER" id="PTHR16214">
    <property type="entry name" value="TRANSMEMBRANE PROTEIN 260"/>
    <property type="match status" value="1"/>
</dbReference>
<reference evidence="1 2" key="1">
    <citation type="submission" date="2018-01" db="EMBL/GenBank/DDBJ databases">
        <title>A novel member of the phylum Bacteroidetes isolated from glacier ice.</title>
        <authorList>
            <person name="Liu Q."/>
            <person name="Xin Y.-H."/>
        </authorList>
    </citation>
    <scope>NUCLEOTIDE SEQUENCE [LARGE SCALE GENOMIC DNA]</scope>
    <source>
        <strain evidence="1 2">RB1R16</strain>
    </source>
</reference>